<organism evidence="1 2">
    <name type="scientific">Desulfurococcus amylolyticus (strain DSM 18924 / JCM 16383 / VKM B-2413 / 1221n)</name>
    <name type="common">Desulfurococcus kamchatkensis</name>
    <dbReference type="NCBI Taxonomy" id="490899"/>
    <lineage>
        <taxon>Archaea</taxon>
        <taxon>Thermoproteota</taxon>
        <taxon>Thermoprotei</taxon>
        <taxon>Desulfurococcales</taxon>
        <taxon>Desulfurococcaceae</taxon>
        <taxon>Desulfurococcus</taxon>
    </lineage>
</organism>
<dbReference type="EMBL" id="CP001140">
    <property type="protein sequence ID" value="ACL11069.1"/>
    <property type="molecule type" value="Genomic_DNA"/>
</dbReference>
<sequence>MGCLRLGFISVENLEKTTTQKLLAYSTTQHLPLKSISNPSMPAPRGSGLI</sequence>
<dbReference type="GeneID" id="43837111"/>
<protein>
    <submittedName>
        <fullName evidence="1">Uncharacterized protein</fullName>
    </submittedName>
</protein>
<reference evidence="1 2" key="1">
    <citation type="journal article" date="2009" name="J. Bacteriol.">
        <title>Complete genome sequence of the anaerobic, protein-degrading hyperthermophilic crenarchaeon Desulfurococcus kamchatkensis.</title>
        <authorList>
            <person name="Ravin N.V."/>
            <person name="Mardanov A.V."/>
            <person name="Beletsky A.V."/>
            <person name="Kublanov I.V."/>
            <person name="Kolganova T.V."/>
            <person name="Lebedinsky A.V."/>
            <person name="Chernyh N.A."/>
            <person name="Bonch-Osmolovskaya E.A."/>
            <person name="Skryabin K.G."/>
        </authorList>
    </citation>
    <scope>NUCLEOTIDE SEQUENCE [LARGE SCALE GENOMIC DNA]</scope>
    <source>
        <strain evidence="2">DSM 18924 / JCM 16383 / VKM B-2413 / 1221n</strain>
    </source>
</reference>
<accession>B8D4N8</accession>
<evidence type="ECO:0000313" key="1">
    <source>
        <dbReference type="EMBL" id="ACL11069.1"/>
    </source>
</evidence>
<evidence type="ECO:0000313" key="2">
    <source>
        <dbReference type="Proteomes" id="UP000006903"/>
    </source>
</evidence>
<dbReference type="AlphaFoldDB" id="B8D4N8"/>
<dbReference type="RefSeq" id="WP_012608410.1">
    <property type="nucleotide sequence ID" value="NC_011766.1"/>
</dbReference>
<name>B8D4N8_DESA1</name>
<dbReference type="HOGENOM" id="CLU_3112889_0_0_2"/>
<gene>
    <name evidence="1" type="ordered locus">DKAM_0743</name>
</gene>
<proteinExistence type="predicted"/>
<dbReference type="KEGG" id="dka:DKAM_0743"/>
<dbReference type="Proteomes" id="UP000006903">
    <property type="component" value="Chromosome"/>
</dbReference>